<protein>
    <recommendedName>
        <fullName evidence="2">Protein kinase domain-containing protein</fullName>
    </recommendedName>
</protein>
<reference evidence="3 4" key="1">
    <citation type="submission" date="2024-04" db="EMBL/GenBank/DDBJ databases">
        <title>Tritrichomonas musculus Genome.</title>
        <authorList>
            <person name="Alves-Ferreira E."/>
            <person name="Grigg M."/>
            <person name="Lorenzi H."/>
            <person name="Galac M."/>
        </authorList>
    </citation>
    <scope>NUCLEOTIDE SEQUENCE [LARGE SCALE GENOMIC DNA]</scope>
    <source>
        <strain evidence="3 4">EAF2021</strain>
    </source>
</reference>
<dbReference type="SMART" id="SM00671">
    <property type="entry name" value="SEL1"/>
    <property type="match status" value="3"/>
</dbReference>
<dbReference type="InterPro" id="IPR011990">
    <property type="entry name" value="TPR-like_helical_dom_sf"/>
</dbReference>
<keyword evidence="4" id="KW-1185">Reference proteome</keyword>
<feature type="compositionally biased region" description="Basic and acidic residues" evidence="1">
    <location>
        <begin position="408"/>
        <end position="431"/>
    </location>
</feature>
<dbReference type="InterPro" id="IPR053139">
    <property type="entry name" value="Surface_bspA-like"/>
</dbReference>
<dbReference type="SUPFAM" id="SSF52058">
    <property type="entry name" value="L domain-like"/>
    <property type="match status" value="2"/>
</dbReference>
<dbReference type="PROSITE" id="PS00108">
    <property type="entry name" value="PROTEIN_KINASE_ST"/>
    <property type="match status" value="1"/>
</dbReference>
<feature type="domain" description="Protein kinase" evidence="2">
    <location>
        <begin position="12"/>
        <end position="265"/>
    </location>
</feature>
<comment type="caution">
    <text evidence="3">The sequence shown here is derived from an EMBL/GenBank/DDBJ whole genome shotgun (WGS) entry which is preliminary data.</text>
</comment>
<evidence type="ECO:0000256" key="1">
    <source>
        <dbReference type="SAM" id="MobiDB-lite"/>
    </source>
</evidence>
<dbReference type="InterPro" id="IPR026906">
    <property type="entry name" value="LRR_5"/>
</dbReference>
<dbReference type="SUPFAM" id="SSF56112">
    <property type="entry name" value="Protein kinase-like (PK-like)"/>
    <property type="match status" value="1"/>
</dbReference>
<dbReference type="SMART" id="SM00220">
    <property type="entry name" value="S_TKc"/>
    <property type="match status" value="1"/>
</dbReference>
<accession>A0ABR2HG21</accession>
<evidence type="ECO:0000259" key="2">
    <source>
        <dbReference type="PROSITE" id="PS50011"/>
    </source>
</evidence>
<dbReference type="PANTHER" id="PTHR45661:SF3">
    <property type="entry name" value="IG-LIKE DOMAIN-CONTAINING PROTEIN"/>
    <property type="match status" value="1"/>
</dbReference>
<gene>
    <name evidence="3" type="ORF">M9Y10_020356</name>
</gene>
<dbReference type="Proteomes" id="UP001470230">
    <property type="component" value="Unassembled WGS sequence"/>
</dbReference>
<feature type="compositionally biased region" description="Basic and acidic residues" evidence="1">
    <location>
        <begin position="438"/>
        <end position="452"/>
    </location>
</feature>
<dbReference type="InterPro" id="IPR011009">
    <property type="entry name" value="Kinase-like_dom_sf"/>
</dbReference>
<sequence length="1416" mass="157985">MLRKLRIKLEKYKVIKFIGKGQFNEVFLVEEKATKKQYAAKVSIQICEDSNKQIQFIKEVEIFSKVDYPTVLHFIGFNPQNFELKPYPTVITDFIPNGSLETMLKQASLGQAPVKWSETSRYIVLLGSALGMNYLHKKGIIHRDIKPANILLNEDFYPVICDFGFSKFTSERFAEFLMSSQIGTPFYMAPEILRNAKYAFNVDVYSFSLVAFQLITCKIPPFGFDCKLIEGKENQEFFTKCYSLDPLQRPTFYDICFRITKKDFMMNFESVVIDDLLDFFDFLGNDADTLFFIGNFLFENDSANEAADYFKDSADRGNVDAMLKYADMLYEGVGVDIDKESACSYYYKAAEEGNAEAMYKYAKMLNDSDGVEQDKIESLLYFQKSSEKGYEKAKYVLFSDFGLKTDEKKGEEKKIENEENEEVKEVIKETKEEEEEDNTPKENDDDDSHIWDTDDSEEKEEDAIKAAKTDDQISNGVSDEIYYEESKEELDPNQELKTFIDANYLEYKIFMKSGTASITGVPKDKEEIDVPLFVRCQGQKFDVTAVDERAFSGSKLKALLFSEDSKLETIKDFAFAGSSIEELFIPSGVTALSANWCSGADKLTKIQVGPGNRFFSIRDGLLISKKLVNDGQEKRKSREILFAPRDIGGDFSIPAGITRIGNCSFGKREGLVSVASDTPSLQTIDSRAFSGCQNLERLKVCRASDLALCESCFSDSAKLSSVEIESEELNIGEESFSNCKSLQHVSLTKVRKIVLNPNAFSGCGKLSVFTINDQDSEHPNQGSFRICAAESVMIFGGCFNSCALLTSITISDVKEVTLLQSVFQGCDNLESLTINKSANIKIAKKCFAGSRNLKSLSFTGDSVTLSNSFIKDCPVLSHLYVSSKSDFKLLSGRLKGCKSLKIVNIHASSTLELCTNCFKETSIELAEFDGSLFGISDECLAGCSSLKTVSFNSEHDIKITSKMFQECLALETLIVTSGSSLYIEKEFMNNSPKLNDVNIKGKKVIFGDDCFNNCSRLSTFTISCFAQAQIGKRLFKNSHNISKITIEMTTGEDLNAPRFTLNSSFFSETKNLKNIIFIGGQIILSENKNLSSIESFEIKKAASVTIDDSMFYNFKSLKEVSVESKTEVNFGKTCFQGCDKLEKVSISGANITFGEGCFQSCTSLESLTCSNAVTIIAQNRAFFTCSKLSTLDICASSDVTFGQSCFSRSGIQDVTIQGEKISIKDDCFKSTPIKKFSIPSANQIALLKSSFEKCEQLHDVKLGAANKLTIGDYCFRDAYLLANVEMIGEEVTTGKYSFADCKSIASLSLPNSSKVTFSKSSFCGCESINNIAVISRQEFTAGEYCFSRAKKLSYFIVESSKVSLGDLCFNQCSSLSFVSFPTASEITRCTNSFRGLRNIHYDFNPNAKIIYKKSNE</sequence>
<dbReference type="SUPFAM" id="SSF81901">
    <property type="entry name" value="HCP-like"/>
    <property type="match status" value="1"/>
</dbReference>
<evidence type="ECO:0000313" key="3">
    <source>
        <dbReference type="EMBL" id="KAK8846346.1"/>
    </source>
</evidence>
<dbReference type="PANTHER" id="PTHR45661">
    <property type="entry name" value="SURFACE ANTIGEN"/>
    <property type="match status" value="1"/>
</dbReference>
<name>A0ABR2HG21_9EUKA</name>
<feature type="region of interest" description="Disordered" evidence="1">
    <location>
        <begin position="408"/>
        <end position="471"/>
    </location>
</feature>
<feature type="compositionally biased region" description="Basic and acidic residues" evidence="1">
    <location>
        <begin position="462"/>
        <end position="471"/>
    </location>
</feature>
<dbReference type="Pfam" id="PF13306">
    <property type="entry name" value="LRR_5"/>
    <property type="match status" value="6"/>
</dbReference>
<evidence type="ECO:0000313" key="4">
    <source>
        <dbReference type="Proteomes" id="UP001470230"/>
    </source>
</evidence>
<organism evidence="3 4">
    <name type="scientific">Tritrichomonas musculus</name>
    <dbReference type="NCBI Taxonomy" id="1915356"/>
    <lineage>
        <taxon>Eukaryota</taxon>
        <taxon>Metamonada</taxon>
        <taxon>Parabasalia</taxon>
        <taxon>Tritrichomonadida</taxon>
        <taxon>Tritrichomonadidae</taxon>
        <taxon>Tritrichomonas</taxon>
    </lineage>
</organism>
<dbReference type="InterPro" id="IPR006597">
    <property type="entry name" value="Sel1-like"/>
</dbReference>
<dbReference type="Gene3D" id="1.10.510.10">
    <property type="entry name" value="Transferase(Phosphotransferase) domain 1"/>
    <property type="match status" value="1"/>
</dbReference>
<dbReference type="Pfam" id="PF00069">
    <property type="entry name" value="Pkinase"/>
    <property type="match status" value="1"/>
</dbReference>
<dbReference type="Gene3D" id="3.80.10.10">
    <property type="entry name" value="Ribonuclease Inhibitor"/>
    <property type="match status" value="4"/>
</dbReference>
<proteinExistence type="predicted"/>
<dbReference type="PROSITE" id="PS50011">
    <property type="entry name" value="PROTEIN_KINASE_DOM"/>
    <property type="match status" value="1"/>
</dbReference>
<dbReference type="InterPro" id="IPR000719">
    <property type="entry name" value="Prot_kinase_dom"/>
</dbReference>
<dbReference type="EMBL" id="JAPFFF010000029">
    <property type="protein sequence ID" value="KAK8846346.1"/>
    <property type="molecule type" value="Genomic_DNA"/>
</dbReference>
<dbReference type="Gene3D" id="1.25.40.10">
    <property type="entry name" value="Tetratricopeptide repeat domain"/>
    <property type="match status" value="1"/>
</dbReference>
<dbReference type="InterPro" id="IPR032675">
    <property type="entry name" value="LRR_dom_sf"/>
</dbReference>
<dbReference type="Pfam" id="PF08238">
    <property type="entry name" value="Sel1"/>
    <property type="match status" value="2"/>
</dbReference>
<dbReference type="InterPro" id="IPR008271">
    <property type="entry name" value="Ser/Thr_kinase_AS"/>
</dbReference>